<dbReference type="Gene3D" id="3.10.450.50">
    <property type="match status" value="1"/>
</dbReference>
<evidence type="ECO:0000313" key="1">
    <source>
        <dbReference type="EMBL" id="GAA1993084.1"/>
    </source>
</evidence>
<evidence type="ECO:0008006" key="3">
    <source>
        <dbReference type="Google" id="ProtNLM"/>
    </source>
</evidence>
<dbReference type="InterPro" id="IPR009959">
    <property type="entry name" value="Cyclase_SnoaL-like"/>
</dbReference>
<dbReference type="InterPro" id="IPR032710">
    <property type="entry name" value="NTF2-like_dom_sf"/>
</dbReference>
<dbReference type="SUPFAM" id="SSF54427">
    <property type="entry name" value="NTF2-like"/>
    <property type="match status" value="1"/>
</dbReference>
<dbReference type="EMBL" id="BAAAQM010000049">
    <property type="protein sequence ID" value="GAA1993084.1"/>
    <property type="molecule type" value="Genomic_DNA"/>
</dbReference>
<accession>A0ABN2SV28</accession>
<gene>
    <name evidence="1" type="ORF">GCM10009838_66310</name>
</gene>
<dbReference type="Pfam" id="PF07366">
    <property type="entry name" value="SnoaL"/>
    <property type="match status" value="1"/>
</dbReference>
<name>A0ABN2SV28_9ACTN</name>
<keyword evidence="2" id="KW-1185">Reference proteome</keyword>
<evidence type="ECO:0000313" key="2">
    <source>
        <dbReference type="Proteomes" id="UP001499854"/>
    </source>
</evidence>
<reference evidence="1 2" key="1">
    <citation type="journal article" date="2019" name="Int. J. Syst. Evol. Microbiol.">
        <title>The Global Catalogue of Microorganisms (GCM) 10K type strain sequencing project: providing services to taxonomists for standard genome sequencing and annotation.</title>
        <authorList>
            <consortium name="The Broad Institute Genomics Platform"/>
            <consortium name="The Broad Institute Genome Sequencing Center for Infectious Disease"/>
            <person name="Wu L."/>
            <person name="Ma J."/>
        </authorList>
    </citation>
    <scope>NUCLEOTIDE SEQUENCE [LARGE SCALE GENOMIC DNA]</scope>
    <source>
        <strain evidence="1 2">JCM 16013</strain>
    </source>
</reference>
<dbReference type="Proteomes" id="UP001499854">
    <property type="component" value="Unassembled WGS sequence"/>
</dbReference>
<dbReference type="PANTHER" id="PTHR38436">
    <property type="entry name" value="POLYKETIDE CYCLASE SNOAL-LIKE DOMAIN"/>
    <property type="match status" value="1"/>
</dbReference>
<dbReference type="PANTHER" id="PTHR38436:SF1">
    <property type="entry name" value="ESTER CYCLASE"/>
    <property type="match status" value="1"/>
</dbReference>
<protein>
    <recommendedName>
        <fullName evidence="3">SnoaL-like polyketide cyclase</fullName>
    </recommendedName>
</protein>
<comment type="caution">
    <text evidence="1">The sequence shown here is derived from an EMBL/GenBank/DDBJ whole genome shotgun (WGS) entry which is preliminary data.</text>
</comment>
<proteinExistence type="predicted"/>
<organism evidence="1 2">
    <name type="scientific">Catenulispora subtropica</name>
    <dbReference type="NCBI Taxonomy" id="450798"/>
    <lineage>
        <taxon>Bacteria</taxon>
        <taxon>Bacillati</taxon>
        <taxon>Actinomycetota</taxon>
        <taxon>Actinomycetes</taxon>
        <taxon>Catenulisporales</taxon>
        <taxon>Catenulisporaceae</taxon>
        <taxon>Catenulispora</taxon>
    </lineage>
</organism>
<dbReference type="RefSeq" id="WP_344661112.1">
    <property type="nucleotide sequence ID" value="NZ_BAAAQM010000049.1"/>
</dbReference>
<sequence length="107" mass="12017">MLGHHDHDRDGSRLPHGREDTGIFWRDFFDAVPDAEVVVEGLAVDGDDVLGQVAVRGTHTGDTLGFPGTGRPVLLHEADIWQVSDSILAGHWHELRETTLFRQLWQR</sequence>